<evidence type="ECO:0000259" key="5">
    <source>
        <dbReference type="Pfam" id="PF02771"/>
    </source>
</evidence>
<feature type="domain" description="Acyl-CoA dehydrogenase/oxidase C-terminal" evidence="4">
    <location>
        <begin position="241"/>
        <end position="346"/>
    </location>
</feature>
<dbReference type="Pfam" id="PF00441">
    <property type="entry name" value="Acyl-CoA_dh_1"/>
    <property type="match status" value="1"/>
</dbReference>
<sequence length="376" mass="40571">MMDSITDALGRIGVSEEQVDLMEVAANFCRETSPIDRVRALIEDEHGYDTDVWAEICRLGWLGIAIPEAHGGVGLGIAEVAPVMEQMGRHLMATPFMASTLAAQAILKCGSDAQRDRWLPALASGEVIGTLAIADPDNDDMMKALGESEQGGVMVSGRIGLIEHGANADLIIMTIGHGGRTRLAIAETGALPKGALRREGIIDDTRRAYELTLTAFEIPADGMMPDDTVAATLAHVELAGALLHAAEMCGGAFRVIDYTADYLRTRKQFGKLIGSYQALKHPLVDAFVSYERARSHLYAAAHSFGDQGCGEVAVRMAKAQAETAYSYAADRAIQFHGGFGFTYDCDAGLHRRRAIWDASRFGDARAQKKRLADLLF</sequence>
<dbReference type="EMBL" id="JAGSPA010000003">
    <property type="protein sequence ID" value="MBV7257399.1"/>
    <property type="molecule type" value="Genomic_DNA"/>
</dbReference>
<keyword evidence="1" id="KW-0285">Flavoprotein</keyword>
<keyword evidence="2" id="KW-0274">FAD</keyword>
<organism evidence="6 7">
    <name type="scientific">Pacificimonas pallii</name>
    <dbReference type="NCBI Taxonomy" id="2827236"/>
    <lineage>
        <taxon>Bacteria</taxon>
        <taxon>Pseudomonadati</taxon>
        <taxon>Pseudomonadota</taxon>
        <taxon>Alphaproteobacteria</taxon>
        <taxon>Sphingomonadales</taxon>
        <taxon>Sphingosinicellaceae</taxon>
        <taxon>Pacificimonas</taxon>
    </lineage>
</organism>
<comment type="caution">
    <text evidence="6">The sequence shown here is derived from an EMBL/GenBank/DDBJ whole genome shotgun (WGS) entry which is preliminary data.</text>
</comment>
<reference evidence="6 7" key="1">
    <citation type="submission" date="2021-04" db="EMBL/GenBank/DDBJ databases">
        <authorList>
            <person name="Pira H."/>
            <person name="Risdian C."/>
            <person name="Wink J."/>
        </authorList>
    </citation>
    <scope>NUCLEOTIDE SEQUENCE [LARGE SCALE GENOMIC DNA]</scope>
    <source>
        <strain evidence="6 7">WHA3</strain>
    </source>
</reference>
<keyword evidence="3" id="KW-0560">Oxidoreductase</keyword>
<protein>
    <submittedName>
        <fullName evidence="6">Acyl-CoA dehydrogenase family protein</fullName>
    </submittedName>
</protein>
<dbReference type="PANTHER" id="PTHR43884:SF20">
    <property type="entry name" value="ACYL-COA DEHYDROGENASE FADE28"/>
    <property type="match status" value="1"/>
</dbReference>
<dbReference type="InterPro" id="IPR009075">
    <property type="entry name" value="AcylCo_DH/oxidase_C"/>
</dbReference>
<evidence type="ECO:0000259" key="4">
    <source>
        <dbReference type="Pfam" id="PF00441"/>
    </source>
</evidence>
<dbReference type="Proteomes" id="UP000722336">
    <property type="component" value="Unassembled WGS sequence"/>
</dbReference>
<proteinExistence type="predicted"/>
<name>A0ABS6SG56_9SPHN</name>
<evidence type="ECO:0000313" key="6">
    <source>
        <dbReference type="EMBL" id="MBV7257399.1"/>
    </source>
</evidence>
<evidence type="ECO:0000256" key="1">
    <source>
        <dbReference type="ARBA" id="ARBA00022630"/>
    </source>
</evidence>
<evidence type="ECO:0000313" key="7">
    <source>
        <dbReference type="Proteomes" id="UP000722336"/>
    </source>
</evidence>
<accession>A0ABS6SG56</accession>
<dbReference type="PANTHER" id="PTHR43884">
    <property type="entry name" value="ACYL-COA DEHYDROGENASE"/>
    <property type="match status" value="1"/>
</dbReference>
<evidence type="ECO:0000256" key="2">
    <source>
        <dbReference type="ARBA" id="ARBA00022827"/>
    </source>
</evidence>
<gene>
    <name evidence="6" type="ORF">KCG44_11440</name>
</gene>
<feature type="domain" description="Acyl-CoA dehydrogenase/oxidase N-terminal" evidence="5">
    <location>
        <begin position="15"/>
        <end position="126"/>
    </location>
</feature>
<evidence type="ECO:0000256" key="3">
    <source>
        <dbReference type="ARBA" id="ARBA00023002"/>
    </source>
</evidence>
<keyword evidence="7" id="KW-1185">Reference proteome</keyword>
<dbReference type="Pfam" id="PF02771">
    <property type="entry name" value="Acyl-CoA_dh_N"/>
    <property type="match status" value="1"/>
</dbReference>
<dbReference type="InterPro" id="IPR013786">
    <property type="entry name" value="AcylCoA_DH/ox_N"/>
</dbReference>